<dbReference type="PROSITE" id="PS50103">
    <property type="entry name" value="ZF_C3H1"/>
    <property type="match status" value="2"/>
</dbReference>
<feature type="zinc finger region" description="C3H1-type" evidence="1">
    <location>
        <begin position="509"/>
        <end position="537"/>
    </location>
</feature>
<name>A0A8H2WJ88_9AGAM</name>
<feature type="compositionally biased region" description="Low complexity" evidence="2">
    <location>
        <begin position="606"/>
        <end position="616"/>
    </location>
</feature>
<feature type="compositionally biased region" description="Low complexity" evidence="2">
    <location>
        <begin position="644"/>
        <end position="654"/>
    </location>
</feature>
<feature type="region of interest" description="Disordered" evidence="2">
    <location>
        <begin position="168"/>
        <end position="414"/>
    </location>
</feature>
<protein>
    <recommendedName>
        <fullName evidence="3">C3H1-type domain-containing protein</fullName>
    </recommendedName>
</protein>
<feature type="compositionally biased region" description="Polar residues" evidence="2">
    <location>
        <begin position="1103"/>
        <end position="1120"/>
    </location>
</feature>
<feature type="compositionally biased region" description="Low complexity" evidence="2">
    <location>
        <begin position="373"/>
        <end position="405"/>
    </location>
</feature>
<keyword evidence="1" id="KW-0863">Zinc-finger</keyword>
<feature type="compositionally biased region" description="Basic and acidic residues" evidence="2">
    <location>
        <begin position="723"/>
        <end position="732"/>
    </location>
</feature>
<feature type="compositionally biased region" description="Polar residues" evidence="2">
    <location>
        <begin position="58"/>
        <end position="70"/>
    </location>
</feature>
<dbReference type="InterPro" id="IPR003882">
    <property type="entry name" value="Pistil_extensin"/>
</dbReference>
<dbReference type="EMBL" id="CAJMWQ010000819">
    <property type="protein sequence ID" value="CAE6385747.1"/>
    <property type="molecule type" value="Genomic_DNA"/>
</dbReference>
<feature type="compositionally biased region" description="Low complexity" evidence="2">
    <location>
        <begin position="664"/>
        <end position="686"/>
    </location>
</feature>
<sequence>MSASADSQPQPSASTSATISDSLASEPTALDPISGFGTRPPSATHIERDTGLDRIDGTVSQANPSPNGPQRDSMPRATPTAMEIDTNEDPEIMEPSSSRASCIPASYHNLPENHYFVAPPVALPYPRSPVRRFPEGHLLHTQPSLFGYLPRAPPRSPRLNPLEILELESARERNEWEQVRQDLGNSRTERSSSTIIAPSSQSYPVPEPPQPHTNSQAPPSDDEYDSDSSDVELRIYNADPVDGAQTPSQPNLAASTVPPTPLGARPPVPQPHTATNAFSAHRSIIQRLSQGPSTPLQLGASAGPSEAGVRRDSSPQSNNTTPAKRKFTDVDQNAQGSNIQGNSPTPRPASDVGDARTGVPPPLRAQVDRILVTTTTPSAPQAPTEPEVERTAPTSSQATTPQPTTGSSDSPVTRVVKSGNICRFHNRPPGRVCVRKEQCPDEHIGELQRPIQGAGSAPPTSVTEQPLSSNDAPPATSVPAPPAAAPPLARTPSLAEAPPLGVNPPPPSIPARPACRYFFRPGGCNRGAHCPFLHGTSSQSRTGSGANTPQARPPSRQTIPSIPPTTAVTTTATAPASTSVPPAPVPALVRSKPPTQPTPSASAHVSTTAGPSTSTPAPAPQLVGPSRTGAAPVHPLPPRPPSPTSISPESPKAQTKAKGKSKGKTGAQGISNLAKANASSSQANAKIKAEQDVSTPNTRAAKRKASGSQPKPKPKPQPARVDTAAREIKQEEITLYDLADDSPQEPTGSSILPPEVTQSQARPGVAQAQLRPEATQPPEVQAQPRTEVAQPLARPIAPLPSRATTQTSKAPTPPTNVSLPPLNRPPPPPYRPPQPPNPSPTTLAQGLTTGSIPALAATTAPSDATVPVTAVIPPTPVRPVPEQSPQRAQTTGTSNGLPKVLSVNTPATQTGNAAKAPTSNVPKAQAPTAPKAPAPSTLTPAPTTAAANKLTVPVPRSNPFPVPPRPDRALSPQPQIQSRPRGREPVGRDNRRDSPEPARTINRRDSREAERRSLMTRIDSRKNTDDGLLCHQEVDPLRPVHGIVIGGPDPDLDPGPPFADLFASALLLVPALGAVLGAQQDGYTNGSAYFPPEKNIPRVWEPETSSNRTTQNQVQQPTSSETMVIVDGPIRSSTPPPRNAMTALNDYDSFNQSRVMDISPMSSPVRGYNGGGLENRLSHHPPPSTSDYYAFMGQPLPESRENLLTRMNAEPDLANRLAPVAPPNRGQASNRGQPANKVTRAPKPQAQAPLANRLGGGESYPSQASKNDRREVLGGRLMGRMTG</sequence>
<feature type="compositionally biased region" description="Polar residues" evidence="2">
    <location>
        <begin position="883"/>
        <end position="921"/>
    </location>
</feature>
<feature type="compositionally biased region" description="Low complexity" evidence="2">
    <location>
        <begin position="1"/>
        <end position="18"/>
    </location>
</feature>
<comment type="caution">
    <text evidence="4">The sequence shown here is derived from an EMBL/GenBank/DDBJ whole genome shotgun (WGS) entry which is preliminary data.</text>
</comment>
<proteinExistence type="predicted"/>
<evidence type="ECO:0000313" key="5">
    <source>
        <dbReference type="Proteomes" id="UP000663826"/>
    </source>
</evidence>
<feature type="domain" description="C3H1-type" evidence="3">
    <location>
        <begin position="509"/>
        <end position="537"/>
    </location>
</feature>
<feature type="compositionally biased region" description="Pro residues" evidence="2">
    <location>
        <begin position="634"/>
        <end position="643"/>
    </location>
</feature>
<dbReference type="PRINTS" id="PR01218">
    <property type="entry name" value="PSTLEXTENSIN"/>
</dbReference>
<feature type="compositionally biased region" description="Low complexity" evidence="2">
    <location>
        <begin position="486"/>
        <end position="495"/>
    </location>
</feature>
<accession>A0A8H2WJ88</accession>
<dbReference type="GO" id="GO:0008270">
    <property type="term" value="F:zinc ion binding"/>
    <property type="evidence" value="ECO:0007669"/>
    <property type="project" value="UniProtKB-KW"/>
</dbReference>
<dbReference type="Gene3D" id="4.10.1000.10">
    <property type="entry name" value="Zinc finger, CCCH-type"/>
    <property type="match status" value="1"/>
</dbReference>
<dbReference type="Pfam" id="PF00642">
    <property type="entry name" value="zf-CCCH"/>
    <property type="match status" value="1"/>
</dbReference>
<feature type="compositionally biased region" description="Polar residues" evidence="2">
    <location>
        <begin position="535"/>
        <end position="550"/>
    </location>
</feature>
<feature type="compositionally biased region" description="Polar residues" evidence="2">
    <location>
        <begin position="458"/>
        <end position="471"/>
    </location>
</feature>
<feature type="region of interest" description="Disordered" evidence="2">
    <location>
        <begin position="1"/>
        <end position="100"/>
    </location>
</feature>
<evidence type="ECO:0000259" key="3">
    <source>
        <dbReference type="PROSITE" id="PS50103"/>
    </source>
</evidence>
<feature type="compositionally biased region" description="Pro residues" evidence="2">
    <location>
        <begin position="258"/>
        <end position="270"/>
    </location>
</feature>
<feature type="compositionally biased region" description="Polar residues" evidence="2">
    <location>
        <begin position="744"/>
        <end position="761"/>
    </location>
</feature>
<feature type="compositionally biased region" description="Basic and acidic residues" evidence="2">
    <location>
        <begin position="981"/>
        <end position="1025"/>
    </location>
</feature>
<feature type="domain" description="C3H1-type" evidence="3">
    <location>
        <begin position="417"/>
        <end position="446"/>
    </location>
</feature>
<evidence type="ECO:0000256" key="1">
    <source>
        <dbReference type="PROSITE-ProRule" id="PRU00723"/>
    </source>
</evidence>
<feature type="region of interest" description="Disordered" evidence="2">
    <location>
        <begin position="1100"/>
        <end position="1120"/>
    </location>
</feature>
<organism evidence="4 5">
    <name type="scientific">Rhizoctonia solani</name>
    <dbReference type="NCBI Taxonomy" id="456999"/>
    <lineage>
        <taxon>Eukaryota</taxon>
        <taxon>Fungi</taxon>
        <taxon>Dikarya</taxon>
        <taxon>Basidiomycota</taxon>
        <taxon>Agaricomycotina</taxon>
        <taxon>Agaricomycetes</taxon>
        <taxon>Cantharellales</taxon>
        <taxon>Ceratobasidiaceae</taxon>
        <taxon>Rhizoctonia</taxon>
    </lineage>
</organism>
<feature type="compositionally biased region" description="Polar residues" evidence="2">
    <location>
        <begin position="286"/>
        <end position="296"/>
    </location>
</feature>
<feature type="region of interest" description="Disordered" evidence="2">
    <location>
        <begin position="1216"/>
        <end position="1283"/>
    </location>
</feature>
<evidence type="ECO:0000256" key="2">
    <source>
        <dbReference type="SAM" id="MobiDB-lite"/>
    </source>
</evidence>
<feature type="compositionally biased region" description="Polar residues" evidence="2">
    <location>
        <begin position="245"/>
        <end position="254"/>
    </location>
</feature>
<feature type="compositionally biased region" description="Basic and acidic residues" evidence="2">
    <location>
        <begin position="45"/>
        <end position="56"/>
    </location>
</feature>
<dbReference type="Proteomes" id="UP000663826">
    <property type="component" value="Unassembled WGS sequence"/>
</dbReference>
<dbReference type="InterPro" id="IPR000571">
    <property type="entry name" value="Znf_CCCH"/>
</dbReference>
<keyword evidence="1" id="KW-0862">Zinc</keyword>
<gene>
    <name evidence="4" type="ORF">RDB_LOCUS22888</name>
</gene>
<feature type="region of interest" description="Disordered" evidence="2">
    <location>
        <begin position="448"/>
        <end position="508"/>
    </location>
</feature>
<feature type="compositionally biased region" description="Polar residues" evidence="2">
    <location>
        <begin position="841"/>
        <end position="851"/>
    </location>
</feature>
<feature type="zinc finger region" description="C3H1-type" evidence="1">
    <location>
        <begin position="417"/>
        <end position="446"/>
    </location>
</feature>
<feature type="non-terminal residue" evidence="4">
    <location>
        <position position="1"/>
    </location>
</feature>
<feature type="compositionally biased region" description="Basic and acidic residues" evidence="2">
    <location>
        <begin position="168"/>
        <end position="180"/>
    </location>
</feature>
<feature type="compositionally biased region" description="Acidic residues" evidence="2">
    <location>
        <begin position="220"/>
        <end position="230"/>
    </location>
</feature>
<reference evidence="4" key="1">
    <citation type="submission" date="2021-01" db="EMBL/GenBank/DDBJ databases">
        <authorList>
            <person name="Kaushik A."/>
        </authorList>
    </citation>
    <scope>NUCLEOTIDE SEQUENCE</scope>
    <source>
        <strain evidence="4">AG1-1B</strain>
    </source>
</reference>
<feature type="compositionally biased region" description="Low complexity" evidence="2">
    <location>
        <begin position="191"/>
        <end position="202"/>
    </location>
</feature>
<feature type="region of interest" description="Disordered" evidence="2">
    <location>
        <begin position="535"/>
        <end position="1027"/>
    </location>
</feature>
<feature type="compositionally biased region" description="Polar residues" evidence="2">
    <location>
        <begin position="330"/>
        <end position="344"/>
    </location>
</feature>
<feature type="compositionally biased region" description="Pro residues" evidence="2">
    <location>
        <begin position="822"/>
        <end position="839"/>
    </location>
</feature>
<feature type="compositionally biased region" description="Low complexity" evidence="2">
    <location>
        <begin position="558"/>
        <end position="580"/>
    </location>
</feature>
<feature type="region of interest" description="Disordered" evidence="2">
    <location>
        <begin position="1159"/>
        <end position="1184"/>
    </location>
</feature>
<feature type="compositionally biased region" description="Low complexity" evidence="2">
    <location>
        <begin position="922"/>
        <end position="955"/>
    </location>
</feature>
<evidence type="ECO:0000313" key="4">
    <source>
        <dbReference type="EMBL" id="CAE6385747.1"/>
    </source>
</evidence>
<keyword evidence="1" id="KW-0479">Metal-binding</keyword>